<feature type="transmembrane region" description="Helical" evidence="1">
    <location>
        <begin position="103"/>
        <end position="124"/>
    </location>
</feature>
<evidence type="ECO:0000256" key="1">
    <source>
        <dbReference type="SAM" id="Phobius"/>
    </source>
</evidence>
<keyword evidence="1" id="KW-0472">Membrane</keyword>
<dbReference type="EMBL" id="BRYB01002177">
    <property type="protein sequence ID" value="GMI40726.1"/>
    <property type="molecule type" value="Genomic_DNA"/>
</dbReference>
<feature type="transmembrane region" description="Helical" evidence="1">
    <location>
        <begin position="467"/>
        <end position="490"/>
    </location>
</feature>
<feature type="transmembrane region" description="Helical" evidence="1">
    <location>
        <begin position="439"/>
        <end position="461"/>
    </location>
</feature>
<accession>A0ABQ6N5T5</accession>
<feature type="transmembrane region" description="Helical" evidence="1">
    <location>
        <begin position="563"/>
        <end position="584"/>
    </location>
</feature>
<protein>
    <recommendedName>
        <fullName evidence="4">EF-hand domain-containing protein</fullName>
    </recommendedName>
</protein>
<evidence type="ECO:0008006" key="4">
    <source>
        <dbReference type="Google" id="ProtNLM"/>
    </source>
</evidence>
<evidence type="ECO:0000313" key="3">
    <source>
        <dbReference type="Proteomes" id="UP001165060"/>
    </source>
</evidence>
<feature type="transmembrane region" description="Helical" evidence="1">
    <location>
        <begin position="362"/>
        <end position="384"/>
    </location>
</feature>
<keyword evidence="3" id="KW-1185">Reference proteome</keyword>
<reference evidence="2 3" key="1">
    <citation type="journal article" date="2023" name="Commun. Biol.">
        <title>Genome analysis of Parmales, the sister group of diatoms, reveals the evolutionary specialization of diatoms from phago-mixotrophs to photoautotrophs.</title>
        <authorList>
            <person name="Ban H."/>
            <person name="Sato S."/>
            <person name="Yoshikawa S."/>
            <person name="Yamada K."/>
            <person name="Nakamura Y."/>
            <person name="Ichinomiya M."/>
            <person name="Sato N."/>
            <person name="Blanc-Mathieu R."/>
            <person name="Endo H."/>
            <person name="Kuwata A."/>
            <person name="Ogata H."/>
        </authorList>
    </citation>
    <scope>NUCLEOTIDE SEQUENCE [LARGE SCALE GENOMIC DNA]</scope>
</reference>
<feature type="transmembrane region" description="Helical" evidence="1">
    <location>
        <begin position="322"/>
        <end position="342"/>
    </location>
</feature>
<keyword evidence="1" id="KW-1133">Transmembrane helix</keyword>
<evidence type="ECO:0000313" key="2">
    <source>
        <dbReference type="EMBL" id="GMI40726.1"/>
    </source>
</evidence>
<gene>
    <name evidence="2" type="ORF">TeGR_g5570</name>
</gene>
<feature type="transmembrane region" description="Helical" evidence="1">
    <location>
        <begin position="172"/>
        <end position="192"/>
    </location>
</feature>
<organism evidence="2 3">
    <name type="scientific">Tetraparma gracilis</name>
    <dbReference type="NCBI Taxonomy" id="2962635"/>
    <lineage>
        <taxon>Eukaryota</taxon>
        <taxon>Sar</taxon>
        <taxon>Stramenopiles</taxon>
        <taxon>Ochrophyta</taxon>
        <taxon>Bolidophyceae</taxon>
        <taxon>Parmales</taxon>
        <taxon>Triparmaceae</taxon>
        <taxon>Tetraparma</taxon>
    </lineage>
</organism>
<comment type="caution">
    <text evidence="2">The sequence shown here is derived from an EMBL/GenBank/DDBJ whole genome shotgun (WGS) entry which is preliminary data.</text>
</comment>
<keyword evidence="1" id="KW-0812">Transmembrane</keyword>
<dbReference type="Proteomes" id="UP001165060">
    <property type="component" value="Unassembled WGS sequence"/>
</dbReference>
<sequence length="585" mass="65041">MPLPPLYRTLDYDLKGWVTVDDVLSAFFAVGCEPSPNELAPVLDECQANLSSPAPSDSELQRLLLKYKIETETIAARLAFWKAHDYIERPADDPFTLWSSPILFFWTRLVVHMVPILALVFARTNVFLPSTTTYEKSVYNITRDVLGTSVSVLIAITHMSFVLSLLDMIPSLPPKAFVVPLIWPLILAAALANREAHYTCSATTVKRSPLTTRWKYERFVVFSTRFSVSENVVLQNTRSKEKKEVSGLVMILSMLRASRTFEEMEPFLSVPHHHTYQFYAEYNEGRTRRSSVGELEQFMLEHTTMESSKNELHDRYNPFTLGFNRVAPHLMGILLALTPSVFDEVTGSRKTVLGGDQPGLDQAVEIAMIVVVAIFSSACVIGIFDDAVKNVHAQVAMVRELNKIAGSGRLTRAGDVRALRALYKFVDAISNTICRFHVAAFEAMLLLVLLAAGSVLSASLLNVRLEAWSFFFTVAGIVSVYPLCSVLLGVCECHKAKTKGLLRTLGKQRRFNLEALQTTFASGGGAAQELRAATQLLDNFIDEIQDHEGSVKMFRIVRLEEATVAKLGTAVMAAFLSTLFRAAIL</sequence>
<name>A0ABQ6N5T5_9STRA</name>
<proteinExistence type="predicted"/>
<feature type="transmembrane region" description="Helical" evidence="1">
    <location>
        <begin position="145"/>
        <end position="166"/>
    </location>
</feature>